<dbReference type="Pfam" id="PF01494">
    <property type="entry name" value="FAD_binding_3"/>
    <property type="match status" value="1"/>
</dbReference>
<gene>
    <name evidence="6" type="ORF">ACFQSB_36590</name>
</gene>
<evidence type="ECO:0000313" key="7">
    <source>
        <dbReference type="Proteomes" id="UP001596496"/>
    </source>
</evidence>
<keyword evidence="7" id="KW-1185">Reference proteome</keyword>
<keyword evidence="2" id="KW-0285">Flavoprotein</keyword>
<keyword evidence="4" id="KW-0812">Transmembrane</keyword>
<keyword evidence="4" id="KW-0472">Membrane</keyword>
<evidence type="ECO:0000256" key="3">
    <source>
        <dbReference type="ARBA" id="ARBA00022827"/>
    </source>
</evidence>
<evidence type="ECO:0000256" key="2">
    <source>
        <dbReference type="ARBA" id="ARBA00022630"/>
    </source>
</evidence>
<keyword evidence="6" id="KW-0560">Oxidoreductase</keyword>
<proteinExistence type="predicted"/>
<dbReference type="SUPFAM" id="SSF51905">
    <property type="entry name" value="FAD/NAD(P)-binding domain"/>
    <property type="match status" value="1"/>
</dbReference>
<accession>A0ABW2PEC5</accession>
<evidence type="ECO:0000256" key="4">
    <source>
        <dbReference type="SAM" id="Phobius"/>
    </source>
</evidence>
<keyword evidence="6" id="KW-0503">Monooxygenase</keyword>
<dbReference type="EMBL" id="JBHTCG010000044">
    <property type="protein sequence ID" value="MFC7387774.1"/>
    <property type="molecule type" value="Genomic_DNA"/>
</dbReference>
<protein>
    <submittedName>
        <fullName evidence="6">FAD-dependent monooxygenase</fullName>
    </submittedName>
</protein>
<evidence type="ECO:0000256" key="1">
    <source>
        <dbReference type="ARBA" id="ARBA00001974"/>
    </source>
</evidence>
<dbReference type="PANTHER" id="PTHR43004:SF19">
    <property type="entry name" value="BINDING MONOOXYGENASE, PUTATIVE (JCVI)-RELATED"/>
    <property type="match status" value="1"/>
</dbReference>
<feature type="transmembrane region" description="Helical" evidence="4">
    <location>
        <begin position="7"/>
        <end position="26"/>
    </location>
</feature>
<organism evidence="6 7">
    <name type="scientific">Sphaerisporangium rhizosphaerae</name>
    <dbReference type="NCBI Taxonomy" id="2269375"/>
    <lineage>
        <taxon>Bacteria</taxon>
        <taxon>Bacillati</taxon>
        <taxon>Actinomycetota</taxon>
        <taxon>Actinomycetes</taxon>
        <taxon>Streptosporangiales</taxon>
        <taxon>Streptosporangiaceae</taxon>
        <taxon>Sphaerisporangium</taxon>
    </lineage>
</organism>
<dbReference type="InterPro" id="IPR002938">
    <property type="entry name" value="FAD-bd"/>
</dbReference>
<reference evidence="7" key="1">
    <citation type="journal article" date="2019" name="Int. J. Syst. Evol. Microbiol.">
        <title>The Global Catalogue of Microorganisms (GCM) 10K type strain sequencing project: providing services to taxonomists for standard genome sequencing and annotation.</title>
        <authorList>
            <consortium name="The Broad Institute Genomics Platform"/>
            <consortium name="The Broad Institute Genome Sequencing Center for Infectious Disease"/>
            <person name="Wu L."/>
            <person name="Ma J."/>
        </authorList>
    </citation>
    <scope>NUCLEOTIDE SEQUENCE [LARGE SCALE GENOMIC DNA]</scope>
    <source>
        <strain evidence="7">CECT 7649</strain>
    </source>
</reference>
<keyword evidence="3" id="KW-0274">FAD</keyword>
<dbReference type="Gene3D" id="3.50.50.60">
    <property type="entry name" value="FAD/NAD(P)-binding domain"/>
    <property type="match status" value="1"/>
</dbReference>
<evidence type="ECO:0000313" key="6">
    <source>
        <dbReference type="EMBL" id="MFC7387774.1"/>
    </source>
</evidence>
<dbReference type="PANTHER" id="PTHR43004">
    <property type="entry name" value="TRK SYSTEM POTASSIUM UPTAKE PROTEIN"/>
    <property type="match status" value="1"/>
</dbReference>
<keyword evidence="4" id="KW-1133">Transmembrane helix</keyword>
<comment type="cofactor">
    <cofactor evidence="1">
        <name>FAD</name>
        <dbReference type="ChEBI" id="CHEBI:57692"/>
    </cofactor>
</comment>
<dbReference type="Gene3D" id="3.40.30.120">
    <property type="match status" value="1"/>
</dbReference>
<evidence type="ECO:0000259" key="5">
    <source>
        <dbReference type="Pfam" id="PF01494"/>
    </source>
</evidence>
<name>A0ABW2PEC5_9ACTN</name>
<dbReference type="Proteomes" id="UP001596496">
    <property type="component" value="Unassembled WGS sequence"/>
</dbReference>
<dbReference type="Pfam" id="PF21274">
    <property type="entry name" value="Rng_hyd_C"/>
    <property type="match status" value="1"/>
</dbReference>
<dbReference type="InterPro" id="IPR036188">
    <property type="entry name" value="FAD/NAD-bd_sf"/>
</dbReference>
<dbReference type="RefSeq" id="WP_380831633.1">
    <property type="nucleotide sequence ID" value="NZ_JBHTCG010000044.1"/>
</dbReference>
<comment type="caution">
    <text evidence="6">The sequence shown here is derived from an EMBL/GenBank/DDBJ whole genome shotgun (WGS) entry which is preliminary data.</text>
</comment>
<sequence length="533" mass="57600">MRTEETSVLVAGGGLVGLSAAVFLSWHGVPTLVAERHAASSPHPRAVGFTPRTMELLRAVGLGSHVPQVPPGARLRRARVQSLAGPWSEETPWTPRGDDGPPDEAPAIEYSPCRGAAIAQDRLEPLLRDRAAELGADLRFGTELLTWRQDDDGVLAVLRTGDGDERQVRAGYLLAADGTRSPVREALGIGRGGRGHLSTSRSVLFRAPLEEYLESGVSQFQIDQPGLQAFLTTYGDGRWVLMFADDRERDPDTLKATVLQAIGRTDLPVELITTGRWELSALVADRFASGRVFLAGDAAHTLPPSRGGYGANTGIEDAHNLAWKLSSVLSGVSAPRLLGTYDAERRPVAWLRHDQIFARADHRRFTEAPGDAGTPILDEEAMEFGQLYRSAAALTAGEELPPAARPERWAGQPGTRAPHLWLSGDGERLSTLDLFQRGWVLLAGHDHWAAAAERASERTGVPLECRRIGDRLRPREPQEFPRAFGVGPDGASLVRPDGYIAWRSRDLPARPAGELTAALAQVSCAALPPAPSR</sequence>
<feature type="domain" description="FAD-binding" evidence="5">
    <location>
        <begin position="5"/>
        <end position="351"/>
    </location>
</feature>
<dbReference type="Gene3D" id="3.30.9.10">
    <property type="entry name" value="D-Amino Acid Oxidase, subunit A, domain 2"/>
    <property type="match status" value="1"/>
</dbReference>
<dbReference type="PRINTS" id="PR00420">
    <property type="entry name" value="RNGMNOXGNASE"/>
</dbReference>
<dbReference type="InterPro" id="IPR050641">
    <property type="entry name" value="RIFMO-like"/>
</dbReference>
<dbReference type="GO" id="GO:0004497">
    <property type="term" value="F:monooxygenase activity"/>
    <property type="evidence" value="ECO:0007669"/>
    <property type="project" value="UniProtKB-KW"/>
</dbReference>